<dbReference type="InterPro" id="IPR050351">
    <property type="entry name" value="BphY/WalK/GraS-like"/>
</dbReference>
<dbReference type="InterPro" id="IPR035965">
    <property type="entry name" value="PAS-like_dom_sf"/>
</dbReference>
<dbReference type="InterPro" id="IPR005467">
    <property type="entry name" value="His_kinase_dom"/>
</dbReference>
<keyword evidence="7" id="KW-0812">Transmembrane</keyword>
<gene>
    <name evidence="17" type="ORF">ADL15_04740</name>
</gene>
<protein>
    <recommendedName>
        <fullName evidence="14">Sensor-like histidine kinase SenX3</fullName>
        <ecNumber evidence="4">2.7.13.3</ecNumber>
    </recommendedName>
</protein>
<dbReference type="GO" id="GO:0005524">
    <property type="term" value="F:ATP binding"/>
    <property type="evidence" value="ECO:0007669"/>
    <property type="project" value="UniProtKB-KW"/>
</dbReference>
<evidence type="ECO:0000256" key="13">
    <source>
        <dbReference type="ARBA" id="ARBA00023136"/>
    </source>
</evidence>
<dbReference type="InterPro" id="IPR000014">
    <property type="entry name" value="PAS"/>
</dbReference>
<dbReference type="EMBL" id="LLZH01000013">
    <property type="protein sequence ID" value="KUL41557.1"/>
    <property type="molecule type" value="Genomic_DNA"/>
</dbReference>
<dbReference type="SUPFAM" id="SSF55785">
    <property type="entry name" value="PYP-like sensor domain (PAS domain)"/>
    <property type="match status" value="2"/>
</dbReference>
<evidence type="ECO:0000256" key="2">
    <source>
        <dbReference type="ARBA" id="ARBA00004141"/>
    </source>
</evidence>
<dbReference type="PRINTS" id="PR00344">
    <property type="entry name" value="BCTRLSENSOR"/>
</dbReference>
<dbReference type="Pfam" id="PF02518">
    <property type="entry name" value="HATPase_c"/>
    <property type="match status" value="1"/>
</dbReference>
<evidence type="ECO:0000256" key="4">
    <source>
        <dbReference type="ARBA" id="ARBA00012438"/>
    </source>
</evidence>
<dbReference type="GO" id="GO:0030295">
    <property type="term" value="F:protein kinase activator activity"/>
    <property type="evidence" value="ECO:0007669"/>
    <property type="project" value="TreeGrafter"/>
</dbReference>
<comment type="subcellular location">
    <subcellularLocation>
        <location evidence="3">Cell membrane</location>
    </subcellularLocation>
    <subcellularLocation>
        <location evidence="2">Membrane</location>
        <topology evidence="2">Multi-pass membrane protein</topology>
    </subcellularLocation>
</comment>
<comment type="caution">
    <text evidence="17">The sequence shown here is derived from an EMBL/GenBank/DDBJ whole genome shotgun (WGS) entry which is preliminary data.</text>
</comment>
<keyword evidence="10" id="KW-0067">ATP-binding</keyword>
<evidence type="ECO:0000313" key="18">
    <source>
        <dbReference type="Proteomes" id="UP000053244"/>
    </source>
</evidence>
<dbReference type="GO" id="GO:0000155">
    <property type="term" value="F:phosphorelay sensor kinase activity"/>
    <property type="evidence" value="ECO:0007669"/>
    <property type="project" value="InterPro"/>
</dbReference>
<dbReference type="InterPro" id="IPR036097">
    <property type="entry name" value="HisK_dim/P_sf"/>
</dbReference>
<evidence type="ECO:0000256" key="3">
    <source>
        <dbReference type="ARBA" id="ARBA00004236"/>
    </source>
</evidence>
<dbReference type="GO" id="GO:0005886">
    <property type="term" value="C:plasma membrane"/>
    <property type="evidence" value="ECO:0007669"/>
    <property type="project" value="UniProtKB-SubCell"/>
</dbReference>
<evidence type="ECO:0000256" key="7">
    <source>
        <dbReference type="ARBA" id="ARBA00022692"/>
    </source>
</evidence>
<reference evidence="17 18" key="1">
    <citation type="submission" date="2015-10" db="EMBL/GenBank/DDBJ databases">
        <authorList>
            <person name="Gilbert D.G."/>
        </authorList>
    </citation>
    <scope>NUCLEOTIDE SEQUENCE [LARGE SCALE GENOMIC DNA]</scope>
    <source>
        <strain evidence="17 18">NRRL B-16712</strain>
    </source>
</reference>
<dbReference type="InterPro" id="IPR003661">
    <property type="entry name" value="HisK_dim/P_dom"/>
</dbReference>
<dbReference type="InterPro" id="IPR003594">
    <property type="entry name" value="HATPase_dom"/>
</dbReference>
<feature type="domain" description="Histidine kinase" evidence="15">
    <location>
        <begin position="446"/>
        <end position="660"/>
    </location>
</feature>
<evidence type="ECO:0000313" key="17">
    <source>
        <dbReference type="EMBL" id="KUL41557.1"/>
    </source>
</evidence>
<dbReference type="InterPro" id="IPR003018">
    <property type="entry name" value="GAF"/>
</dbReference>
<dbReference type="CDD" id="cd00075">
    <property type="entry name" value="HATPase"/>
    <property type="match status" value="1"/>
</dbReference>
<dbReference type="SMART" id="SM00388">
    <property type="entry name" value="HisKA"/>
    <property type="match status" value="1"/>
</dbReference>
<evidence type="ECO:0000256" key="14">
    <source>
        <dbReference type="ARBA" id="ARBA00039401"/>
    </source>
</evidence>
<organism evidence="17 18">
    <name type="scientific">Actinoplanes awajinensis subsp. mycoplanecinus</name>
    <dbReference type="NCBI Taxonomy" id="135947"/>
    <lineage>
        <taxon>Bacteria</taxon>
        <taxon>Bacillati</taxon>
        <taxon>Actinomycetota</taxon>
        <taxon>Actinomycetes</taxon>
        <taxon>Micromonosporales</taxon>
        <taxon>Micromonosporaceae</taxon>
        <taxon>Actinoplanes</taxon>
    </lineage>
</organism>
<dbReference type="GO" id="GO:0000156">
    <property type="term" value="F:phosphorelay response regulator activity"/>
    <property type="evidence" value="ECO:0007669"/>
    <property type="project" value="TreeGrafter"/>
</dbReference>
<evidence type="ECO:0000256" key="12">
    <source>
        <dbReference type="ARBA" id="ARBA00023012"/>
    </source>
</evidence>
<dbReference type="Pfam" id="PF13185">
    <property type="entry name" value="GAF_2"/>
    <property type="match status" value="1"/>
</dbReference>
<comment type="catalytic activity">
    <reaction evidence="1">
        <text>ATP + protein L-histidine = ADP + protein N-phospho-L-histidine.</text>
        <dbReference type="EC" id="2.7.13.3"/>
    </reaction>
</comment>
<keyword evidence="11" id="KW-1133">Transmembrane helix</keyword>
<evidence type="ECO:0000256" key="1">
    <source>
        <dbReference type="ARBA" id="ARBA00000085"/>
    </source>
</evidence>
<evidence type="ECO:0000256" key="11">
    <source>
        <dbReference type="ARBA" id="ARBA00022989"/>
    </source>
</evidence>
<evidence type="ECO:0000256" key="5">
    <source>
        <dbReference type="ARBA" id="ARBA00022553"/>
    </source>
</evidence>
<evidence type="ECO:0000256" key="6">
    <source>
        <dbReference type="ARBA" id="ARBA00022679"/>
    </source>
</evidence>
<dbReference type="SUPFAM" id="SSF47384">
    <property type="entry name" value="Homodimeric domain of signal transducing histidine kinase"/>
    <property type="match status" value="1"/>
</dbReference>
<keyword evidence="6" id="KW-0808">Transferase</keyword>
<name>A0A0X3VAW2_9ACTN</name>
<dbReference type="SUPFAM" id="SSF55781">
    <property type="entry name" value="GAF domain-like"/>
    <property type="match status" value="1"/>
</dbReference>
<dbReference type="Proteomes" id="UP000053244">
    <property type="component" value="Unassembled WGS sequence"/>
</dbReference>
<dbReference type="InterPro" id="IPR036890">
    <property type="entry name" value="HATPase_C_sf"/>
</dbReference>
<proteinExistence type="predicted"/>
<keyword evidence="9" id="KW-0418">Kinase</keyword>
<evidence type="ECO:0000256" key="10">
    <source>
        <dbReference type="ARBA" id="ARBA00022840"/>
    </source>
</evidence>
<dbReference type="SUPFAM" id="SSF55874">
    <property type="entry name" value="ATPase domain of HSP90 chaperone/DNA topoisomerase II/histidine kinase"/>
    <property type="match status" value="1"/>
</dbReference>
<evidence type="ECO:0000256" key="9">
    <source>
        <dbReference type="ARBA" id="ARBA00022777"/>
    </source>
</evidence>
<dbReference type="Pfam" id="PF00512">
    <property type="entry name" value="HisKA"/>
    <property type="match status" value="1"/>
</dbReference>
<feature type="domain" description="PAS" evidence="16">
    <location>
        <begin position="141"/>
        <end position="178"/>
    </location>
</feature>
<dbReference type="Pfam" id="PF08448">
    <property type="entry name" value="PAS_4"/>
    <property type="match status" value="1"/>
</dbReference>
<dbReference type="InterPro" id="IPR029016">
    <property type="entry name" value="GAF-like_dom_sf"/>
</dbReference>
<accession>A0A0X3VAW2</accession>
<dbReference type="InterPro" id="IPR013656">
    <property type="entry name" value="PAS_4"/>
</dbReference>
<dbReference type="Gene3D" id="1.10.287.130">
    <property type="match status" value="1"/>
</dbReference>
<dbReference type="SMART" id="SM00387">
    <property type="entry name" value="HATPase_c"/>
    <property type="match status" value="1"/>
</dbReference>
<sequence>MFVAAMGIEVDFRRVFESAPAALLVVDPDLRIVAASDAFLQATGTDRAMLMGRLVFDAFPDDPADPDADGVANLRASLNRVRDNRVVDVMAIQKYPIVVPGRTDFETRYWAPMNSPVESPDGELLWIVHRAEDVTAHVQGQEDTLHAVLDSLDTAVVGCDSDGRAVLSNHIARDLFGLPLDAGPVDLWGQRFSHVAFTDPDGNAIAPDDLPVELLLRGEPVENMLVVAKGDRVAPRTLRVQGKPISDGGRLAAVLAVHEITRAQRAEQFKECGRQVAELLARADPADSLIKAAIGLIGERLGWSAAEFWSVDQVGRVLRRSASWTALEHQLPRELPDRLGKGIGIPGRAWKSNEPVWVADLDTDPAAAQQSRHWAPLRSALAVSIPSGALVLGVLVCYSEDREAPDDMRTAAMISLAAQLGEFLERRRADQFAAELEATRDEYIALVGHDLRTPLTLVQSYAEMMRDDPDMSAADRDDMLEVVHRRSGDLQVLIEKLLDVAGTRNGHITLEPRLVNLTDLARAAAEQAERTSSRVTIDVNSPARVMINGDPGRLRNVIDELLHNALTWAPADTVVGITAHADDHTAVLAVTNVGTRIPADEHARIFDLFYRTENTLHRGIPGNGLGLTLARAIVEQHGGTITVSEPEEATTTFIVRLPVT</sequence>
<dbReference type="PANTHER" id="PTHR42878:SF7">
    <property type="entry name" value="SENSOR HISTIDINE KINASE GLRK"/>
    <property type="match status" value="1"/>
</dbReference>
<dbReference type="PROSITE" id="PS50109">
    <property type="entry name" value="HIS_KIN"/>
    <property type="match status" value="1"/>
</dbReference>
<keyword evidence="18" id="KW-1185">Reference proteome</keyword>
<dbReference type="AlphaFoldDB" id="A0A0X3VAW2"/>
<evidence type="ECO:0000259" key="16">
    <source>
        <dbReference type="PROSITE" id="PS50112"/>
    </source>
</evidence>
<keyword evidence="12" id="KW-0902">Two-component regulatory system</keyword>
<keyword evidence="13" id="KW-0472">Membrane</keyword>
<dbReference type="NCBIfam" id="TIGR00229">
    <property type="entry name" value="sensory_box"/>
    <property type="match status" value="1"/>
</dbReference>
<dbReference type="SMART" id="SM00091">
    <property type="entry name" value="PAS"/>
    <property type="match status" value="2"/>
</dbReference>
<dbReference type="Gene3D" id="3.30.565.10">
    <property type="entry name" value="Histidine kinase-like ATPase, C-terminal domain"/>
    <property type="match status" value="1"/>
</dbReference>
<dbReference type="Gene3D" id="3.30.450.20">
    <property type="entry name" value="PAS domain"/>
    <property type="match status" value="2"/>
</dbReference>
<dbReference type="CDD" id="cd00082">
    <property type="entry name" value="HisKA"/>
    <property type="match status" value="1"/>
</dbReference>
<keyword evidence="8" id="KW-0547">Nucleotide-binding</keyword>
<evidence type="ECO:0000259" key="15">
    <source>
        <dbReference type="PROSITE" id="PS50109"/>
    </source>
</evidence>
<evidence type="ECO:0000256" key="8">
    <source>
        <dbReference type="ARBA" id="ARBA00022741"/>
    </source>
</evidence>
<dbReference type="PROSITE" id="PS50112">
    <property type="entry name" value="PAS"/>
    <property type="match status" value="2"/>
</dbReference>
<dbReference type="InterPro" id="IPR004358">
    <property type="entry name" value="Sig_transdc_His_kin-like_C"/>
</dbReference>
<keyword evidence="5" id="KW-0597">Phosphoprotein</keyword>
<dbReference type="GO" id="GO:0007234">
    <property type="term" value="P:osmosensory signaling via phosphorelay pathway"/>
    <property type="evidence" value="ECO:0007669"/>
    <property type="project" value="TreeGrafter"/>
</dbReference>
<feature type="domain" description="PAS" evidence="16">
    <location>
        <begin position="8"/>
        <end position="53"/>
    </location>
</feature>
<dbReference type="Gene3D" id="3.30.450.40">
    <property type="match status" value="1"/>
</dbReference>
<dbReference type="EC" id="2.7.13.3" evidence="4"/>
<dbReference type="PANTHER" id="PTHR42878">
    <property type="entry name" value="TWO-COMPONENT HISTIDINE KINASE"/>
    <property type="match status" value="1"/>
</dbReference>